<dbReference type="AlphaFoldDB" id="A0AAW8W3J9"/>
<reference evidence="1" key="1">
    <citation type="submission" date="2023-08" db="EMBL/GenBank/DDBJ databases">
        <authorList>
            <person name="Page C.A."/>
            <person name="Perez-Diaz I.M."/>
        </authorList>
    </citation>
    <scope>NUCLEOTIDE SEQUENCE</scope>
    <source>
        <strain evidence="1">3.8.38</strain>
    </source>
</reference>
<dbReference type="Proteomes" id="UP001254075">
    <property type="component" value="Unassembled WGS sequence"/>
</dbReference>
<gene>
    <name evidence="1" type="ORF">RI532_02585</name>
</gene>
<comment type="caution">
    <text evidence="1">The sequence shown here is derived from an EMBL/GenBank/DDBJ whole genome shotgun (WGS) entry which is preliminary data.</text>
</comment>
<accession>A0AAW8W3J9</accession>
<sequence>MPRIYVNLSTPALSKLMSQAETKGMSPAALAANYLEKDLMPNTRTVASLVDEAVANANKFVSSVISGRLENVPKTAQEFLKKPLIDVDIKGHHNGKTLQFGLQFKQRIDSGIVQNLVTYWRDEESKIPYVNGSTGGRLYIVDKKDISSGDFYIK</sequence>
<organism evidence="1 2">
    <name type="scientific">Levilactobacillus namurensis</name>
    <dbReference type="NCBI Taxonomy" id="380393"/>
    <lineage>
        <taxon>Bacteria</taxon>
        <taxon>Bacillati</taxon>
        <taxon>Bacillota</taxon>
        <taxon>Bacilli</taxon>
        <taxon>Lactobacillales</taxon>
        <taxon>Lactobacillaceae</taxon>
        <taxon>Levilactobacillus</taxon>
    </lineage>
</organism>
<name>A0AAW8W3J9_9LACO</name>
<dbReference type="EMBL" id="JAVLAM010000001">
    <property type="protein sequence ID" value="MDT7013312.1"/>
    <property type="molecule type" value="Genomic_DNA"/>
</dbReference>
<protein>
    <submittedName>
        <fullName evidence="1">Uncharacterized protein</fullName>
    </submittedName>
</protein>
<evidence type="ECO:0000313" key="2">
    <source>
        <dbReference type="Proteomes" id="UP001254075"/>
    </source>
</evidence>
<dbReference type="RefSeq" id="WP_313844491.1">
    <property type="nucleotide sequence ID" value="NZ_JAVLAM010000001.1"/>
</dbReference>
<evidence type="ECO:0000313" key="1">
    <source>
        <dbReference type="EMBL" id="MDT7013312.1"/>
    </source>
</evidence>
<proteinExistence type="predicted"/>